<sequence length="108" mass="12436">MGNRVPMPAAKERACAIPIHKTTKDFGTRCEGPRAFAPPSSFLGLLRTSLAKELSWTELQKVPKYLENPEIIAKEYTPKIMGVRWRSWKSELNKKCVQRNRTPFEDYP</sequence>
<keyword evidence="2" id="KW-1185">Reference proteome</keyword>
<name>J3MKN3_ORYBR</name>
<protein>
    <submittedName>
        <fullName evidence="1">Uncharacterized protein</fullName>
    </submittedName>
</protein>
<accession>J3MKN3</accession>
<dbReference type="Proteomes" id="UP000006038">
    <property type="component" value="Chromosome 7"/>
</dbReference>
<dbReference type="HOGENOM" id="CLU_2201038_0_0_1"/>
<evidence type="ECO:0000313" key="1">
    <source>
        <dbReference type="EnsemblPlants" id="OB07G19650.1"/>
    </source>
</evidence>
<dbReference type="Gramene" id="OB07G19650.1">
    <property type="protein sequence ID" value="OB07G19650.1"/>
    <property type="gene ID" value="OB07G19650"/>
</dbReference>
<reference evidence="1" key="2">
    <citation type="submission" date="2013-04" db="UniProtKB">
        <authorList>
            <consortium name="EnsemblPlants"/>
        </authorList>
    </citation>
    <scope>IDENTIFICATION</scope>
</reference>
<organism evidence="1">
    <name type="scientific">Oryza brachyantha</name>
    <name type="common">malo sina</name>
    <dbReference type="NCBI Taxonomy" id="4533"/>
    <lineage>
        <taxon>Eukaryota</taxon>
        <taxon>Viridiplantae</taxon>
        <taxon>Streptophyta</taxon>
        <taxon>Embryophyta</taxon>
        <taxon>Tracheophyta</taxon>
        <taxon>Spermatophyta</taxon>
        <taxon>Magnoliopsida</taxon>
        <taxon>Liliopsida</taxon>
        <taxon>Poales</taxon>
        <taxon>Poaceae</taxon>
        <taxon>BOP clade</taxon>
        <taxon>Oryzoideae</taxon>
        <taxon>Oryzeae</taxon>
        <taxon>Oryzinae</taxon>
        <taxon>Oryza</taxon>
    </lineage>
</organism>
<evidence type="ECO:0000313" key="2">
    <source>
        <dbReference type="Proteomes" id="UP000006038"/>
    </source>
</evidence>
<dbReference type="EnsemblPlants" id="OB07G19650.1">
    <property type="protein sequence ID" value="OB07G19650.1"/>
    <property type="gene ID" value="OB07G19650"/>
</dbReference>
<proteinExistence type="predicted"/>
<dbReference type="AlphaFoldDB" id="J3MKN3"/>
<reference evidence="1" key="1">
    <citation type="journal article" date="2013" name="Nat. Commun.">
        <title>Whole-genome sequencing of Oryza brachyantha reveals mechanisms underlying Oryza genome evolution.</title>
        <authorList>
            <person name="Chen J."/>
            <person name="Huang Q."/>
            <person name="Gao D."/>
            <person name="Wang J."/>
            <person name="Lang Y."/>
            <person name="Liu T."/>
            <person name="Li B."/>
            <person name="Bai Z."/>
            <person name="Luis Goicoechea J."/>
            <person name="Liang C."/>
            <person name="Chen C."/>
            <person name="Zhang W."/>
            <person name="Sun S."/>
            <person name="Liao Y."/>
            <person name="Zhang X."/>
            <person name="Yang L."/>
            <person name="Song C."/>
            <person name="Wang M."/>
            <person name="Shi J."/>
            <person name="Liu G."/>
            <person name="Liu J."/>
            <person name="Zhou H."/>
            <person name="Zhou W."/>
            <person name="Yu Q."/>
            <person name="An N."/>
            <person name="Chen Y."/>
            <person name="Cai Q."/>
            <person name="Wang B."/>
            <person name="Liu B."/>
            <person name="Min J."/>
            <person name="Huang Y."/>
            <person name="Wu H."/>
            <person name="Li Z."/>
            <person name="Zhang Y."/>
            <person name="Yin Y."/>
            <person name="Song W."/>
            <person name="Jiang J."/>
            <person name="Jackson S.A."/>
            <person name="Wing R.A."/>
            <person name="Wang J."/>
            <person name="Chen M."/>
        </authorList>
    </citation>
    <scope>NUCLEOTIDE SEQUENCE [LARGE SCALE GENOMIC DNA]</scope>
    <source>
        <strain evidence="1">cv. IRGC 101232</strain>
    </source>
</reference>